<evidence type="ECO:0000313" key="1">
    <source>
        <dbReference type="EMBL" id="KKO75250.1"/>
    </source>
</evidence>
<dbReference type="VEuPathDB" id="MicrosporidiaDB:AAJ76_2700038889"/>
<dbReference type="AlphaFoldDB" id="A0A0F9WEN1"/>
<dbReference type="GeneID" id="36319810"/>
<dbReference type="RefSeq" id="XP_024330992.1">
    <property type="nucleotide sequence ID" value="XM_024474882.1"/>
</dbReference>
<gene>
    <name evidence="1" type="ORF">AAJ76_2700038889</name>
</gene>
<organism evidence="1 2">
    <name type="scientific">Vairimorpha ceranae</name>
    <dbReference type="NCBI Taxonomy" id="40302"/>
    <lineage>
        <taxon>Eukaryota</taxon>
        <taxon>Fungi</taxon>
        <taxon>Fungi incertae sedis</taxon>
        <taxon>Microsporidia</taxon>
        <taxon>Nosematidae</taxon>
        <taxon>Vairimorpha</taxon>
    </lineage>
</organism>
<comment type="caution">
    <text evidence="1">The sequence shown here is derived from an EMBL/GenBank/DDBJ whole genome shotgun (WGS) entry which is preliminary data.</text>
</comment>
<sequence>MLYFKLVIERSFSISTPVPPHPKIIFFSTYLLTKHYTFREKLCLQLHLMFT</sequence>
<evidence type="ECO:0000313" key="2">
    <source>
        <dbReference type="Proteomes" id="UP000034350"/>
    </source>
</evidence>
<proteinExistence type="predicted"/>
<dbReference type="Proteomes" id="UP000034350">
    <property type="component" value="Unassembled WGS sequence"/>
</dbReference>
<name>A0A0F9WEN1_9MICR</name>
<dbReference type="EMBL" id="JPQZ01000027">
    <property type="protein sequence ID" value="KKO75250.1"/>
    <property type="molecule type" value="Genomic_DNA"/>
</dbReference>
<reference evidence="1 2" key="1">
    <citation type="journal article" date="2015" name="Environ. Microbiol.">
        <title>Genome analyses suggest the presence of polyploidy and recent human-driven expansions in eight global populations of the honeybee pathogen Nosema ceranae.</title>
        <authorList>
            <person name="Pelin A."/>
            <person name="Selman M."/>
            <person name="Aris-Brosou S."/>
            <person name="Farinelli L."/>
            <person name="Corradi N."/>
        </authorList>
    </citation>
    <scope>NUCLEOTIDE SEQUENCE [LARGE SCALE GENOMIC DNA]</scope>
    <source>
        <strain evidence="1 2">PA08 1199</strain>
    </source>
</reference>
<protein>
    <submittedName>
        <fullName evidence="1">Uncharacterized protein</fullName>
    </submittedName>
</protein>
<keyword evidence="2" id="KW-1185">Reference proteome</keyword>
<accession>A0A0F9WEN1</accession>